<dbReference type="Pfam" id="PF17289">
    <property type="entry name" value="Terminase_6C"/>
    <property type="match status" value="1"/>
</dbReference>
<comment type="caution">
    <text evidence="4">The sequence shown here is derived from an EMBL/GenBank/DDBJ whole genome shotgun (WGS) entry which is preliminary data.</text>
</comment>
<dbReference type="Pfam" id="PF03237">
    <property type="entry name" value="Terminase_6N"/>
    <property type="match status" value="1"/>
</dbReference>
<dbReference type="RefSeq" id="WP_239894516.1">
    <property type="nucleotide sequence ID" value="NZ_JAJAXM010000037.1"/>
</dbReference>
<accession>A0ABD4SX09</accession>
<protein>
    <submittedName>
        <fullName evidence="4">Terminase family protein</fullName>
    </submittedName>
</protein>
<dbReference type="InterPro" id="IPR010332">
    <property type="entry name" value="ATPase_terminase-su_N"/>
</dbReference>
<dbReference type="Gene3D" id="3.30.420.240">
    <property type="match status" value="1"/>
</dbReference>
<organism evidence="4 5">
    <name type="scientific">Laribacter hongkongensis</name>
    <dbReference type="NCBI Taxonomy" id="168471"/>
    <lineage>
        <taxon>Bacteria</taxon>
        <taxon>Pseudomonadati</taxon>
        <taxon>Pseudomonadota</taxon>
        <taxon>Betaproteobacteria</taxon>
        <taxon>Neisseriales</taxon>
        <taxon>Aquaspirillaceae</taxon>
        <taxon>Laribacter</taxon>
    </lineage>
</organism>
<evidence type="ECO:0000313" key="4">
    <source>
        <dbReference type="EMBL" id="MCG9027121.1"/>
    </source>
</evidence>
<feature type="domain" description="Terminase ATPase subunit N-terminal" evidence="2">
    <location>
        <begin position="9"/>
        <end position="64"/>
    </location>
</feature>
<gene>
    <name evidence="4" type="ORF">LH440_14645</name>
</gene>
<dbReference type="InterPro" id="IPR035421">
    <property type="entry name" value="Terminase_6C"/>
</dbReference>
<sequence>MSMQETPFDPRHQARALYWQGWRIARIAEALGLRPATVHSWKRREDWDAVSPVDRVNATLEARLQVLIGKDKKEGCDYKEIDLLGRQLERLEKLRHRQREGGRREGGQRQKASASKNLLTDEQVARLKAAFRERLFGYQKHWLRAGHLARIRNILKSRQIGATWYFALEALLDALETGRNQIFLSASKRQALQFQSYQKAFVSEVCDIELKGSDKILFGNGAELIFLGTSSRTAQSYHGNLYMDEYFWTPKFAELRKVAAGMASQKRWRQTYFSTPSTLAHEAYPFWSGKRYNAGRPASEQIAFDLSHKALAGGLDQGDGQWRQIVTIHDALRQGCDLFDLDALRLENSPDEFRQLFECEFIDDGKSVFPLSMLHRCMVDSMEAWPDYNPFTLRPLGHREVWIGYDPSESGDSAAMVVVAPPAVPDGPFRLLECRQFRGLDYSAQAQAIREATERYRVTHIAIDRTGLGSAVHQLVTQFFPAAMGYQYSLDLKTRMVLKGLDVIRHGRLQFDAGAKEIAASFMAIHRSTTGSGLVTFVADRSEAVSHADIAWATLQTLYNEPLEGRNAGNAGFVEIYS</sequence>
<dbReference type="EMBL" id="JAJAXM010000037">
    <property type="protein sequence ID" value="MCG9027121.1"/>
    <property type="molecule type" value="Genomic_DNA"/>
</dbReference>
<keyword evidence="1" id="KW-1188">Viral release from host cell</keyword>
<evidence type="ECO:0000313" key="5">
    <source>
        <dbReference type="Proteomes" id="UP001200247"/>
    </source>
</evidence>
<name>A0ABD4SX09_9NEIS</name>
<dbReference type="Proteomes" id="UP001200247">
    <property type="component" value="Unassembled WGS sequence"/>
</dbReference>
<dbReference type="InterPro" id="IPR027417">
    <property type="entry name" value="P-loop_NTPase"/>
</dbReference>
<evidence type="ECO:0000259" key="2">
    <source>
        <dbReference type="Pfam" id="PF06056"/>
    </source>
</evidence>
<dbReference type="AlphaFoldDB" id="A0ABD4SX09"/>
<feature type="domain" description="Terminase large subunit gp17-like C-terminal" evidence="3">
    <location>
        <begin position="403"/>
        <end position="559"/>
    </location>
</feature>
<dbReference type="Pfam" id="PF06056">
    <property type="entry name" value="Terminase_5"/>
    <property type="match status" value="1"/>
</dbReference>
<evidence type="ECO:0000259" key="3">
    <source>
        <dbReference type="Pfam" id="PF17289"/>
    </source>
</evidence>
<proteinExistence type="predicted"/>
<dbReference type="Gene3D" id="3.40.50.300">
    <property type="entry name" value="P-loop containing nucleotide triphosphate hydrolases"/>
    <property type="match status" value="1"/>
</dbReference>
<evidence type="ECO:0000256" key="1">
    <source>
        <dbReference type="ARBA" id="ARBA00022612"/>
    </source>
</evidence>
<reference evidence="4 5" key="1">
    <citation type="submission" date="2021-10" db="EMBL/GenBank/DDBJ databases">
        <title>Whole-genome sequencing analysis of Laribacter hongkongensis: virulence gene profiles, carbohydrate-active enzyme prediction, and antimicrobial resistance characterization.</title>
        <authorList>
            <person name="Yuan P."/>
            <person name="Zhan Y."/>
            <person name="Chen D."/>
        </authorList>
    </citation>
    <scope>NUCLEOTIDE SEQUENCE [LARGE SCALE GENOMIC DNA]</scope>
    <source>
        <strain evidence="4 5">W67</strain>
    </source>
</reference>